<organism evidence="1 2">
    <name type="scientific">Penicillium cosmopolitanum</name>
    <dbReference type="NCBI Taxonomy" id="1131564"/>
    <lineage>
        <taxon>Eukaryota</taxon>
        <taxon>Fungi</taxon>
        <taxon>Dikarya</taxon>
        <taxon>Ascomycota</taxon>
        <taxon>Pezizomycotina</taxon>
        <taxon>Eurotiomycetes</taxon>
        <taxon>Eurotiomycetidae</taxon>
        <taxon>Eurotiales</taxon>
        <taxon>Aspergillaceae</taxon>
        <taxon>Penicillium</taxon>
    </lineage>
</organism>
<reference evidence="1" key="2">
    <citation type="journal article" date="2023" name="IMA Fungus">
        <title>Comparative genomic study of the Penicillium genus elucidates a diverse pangenome and 15 lateral gene transfer events.</title>
        <authorList>
            <person name="Petersen C."/>
            <person name="Sorensen T."/>
            <person name="Nielsen M.R."/>
            <person name="Sondergaard T.E."/>
            <person name="Sorensen J.L."/>
            <person name="Fitzpatrick D.A."/>
            <person name="Frisvad J.C."/>
            <person name="Nielsen K.L."/>
        </authorList>
    </citation>
    <scope>NUCLEOTIDE SEQUENCE</scope>
    <source>
        <strain evidence="1">IBT 29677</strain>
    </source>
</reference>
<evidence type="ECO:0000313" key="2">
    <source>
        <dbReference type="Proteomes" id="UP001147747"/>
    </source>
</evidence>
<dbReference type="RefSeq" id="XP_056489268.1">
    <property type="nucleotide sequence ID" value="XM_056629966.1"/>
</dbReference>
<dbReference type="Proteomes" id="UP001147747">
    <property type="component" value="Unassembled WGS sequence"/>
</dbReference>
<gene>
    <name evidence="1" type="ORF">N7509_005329</name>
</gene>
<dbReference type="GeneID" id="81368946"/>
<keyword evidence="2" id="KW-1185">Reference proteome</keyword>
<reference evidence="1" key="1">
    <citation type="submission" date="2022-12" db="EMBL/GenBank/DDBJ databases">
        <authorList>
            <person name="Petersen C."/>
        </authorList>
    </citation>
    <scope>NUCLEOTIDE SEQUENCE</scope>
    <source>
        <strain evidence="1">IBT 29677</strain>
    </source>
</reference>
<dbReference type="AlphaFoldDB" id="A0A9X0B9X9"/>
<proteinExistence type="predicted"/>
<comment type="caution">
    <text evidence="1">The sequence shown here is derived from an EMBL/GenBank/DDBJ whole genome shotgun (WGS) entry which is preliminary data.</text>
</comment>
<evidence type="ECO:0000313" key="1">
    <source>
        <dbReference type="EMBL" id="KAJ5397216.1"/>
    </source>
</evidence>
<sequence length="90" mass="9442">MRRLLDGKAVNMAGILVGVEADVASIPAGDMDAAPWGHPESSAVNLFVEELEDVLDSLHQLLLEVDAFPQTMVAVQVTGVGERPRSGSSG</sequence>
<dbReference type="EMBL" id="JAPZBU010000006">
    <property type="protein sequence ID" value="KAJ5397216.1"/>
    <property type="molecule type" value="Genomic_DNA"/>
</dbReference>
<accession>A0A9X0B9X9</accession>
<protein>
    <submittedName>
        <fullName evidence="1">Uncharacterized protein</fullName>
    </submittedName>
</protein>
<name>A0A9X0B9X9_9EURO</name>